<dbReference type="OrthoDB" id="3801236at2759"/>
<accession>A0A6A5QZ16</accession>
<name>A0A6A5QZ16_AMPQU</name>
<dbReference type="Proteomes" id="UP000800096">
    <property type="component" value="Unassembled WGS sequence"/>
</dbReference>
<gene>
    <name evidence="1" type="ORF">BDU57DRAFT_568163</name>
</gene>
<proteinExistence type="predicted"/>
<reference evidence="1" key="1">
    <citation type="journal article" date="2020" name="Stud. Mycol.">
        <title>101 Dothideomycetes genomes: a test case for predicting lifestyles and emergence of pathogens.</title>
        <authorList>
            <person name="Haridas S."/>
            <person name="Albert R."/>
            <person name="Binder M."/>
            <person name="Bloem J."/>
            <person name="Labutti K."/>
            <person name="Salamov A."/>
            <person name="Andreopoulos B."/>
            <person name="Baker S."/>
            <person name="Barry K."/>
            <person name="Bills G."/>
            <person name="Bluhm B."/>
            <person name="Cannon C."/>
            <person name="Castanera R."/>
            <person name="Culley D."/>
            <person name="Daum C."/>
            <person name="Ezra D."/>
            <person name="Gonzalez J."/>
            <person name="Henrissat B."/>
            <person name="Kuo A."/>
            <person name="Liang C."/>
            <person name="Lipzen A."/>
            <person name="Lutzoni F."/>
            <person name="Magnuson J."/>
            <person name="Mondo S."/>
            <person name="Nolan M."/>
            <person name="Ohm R."/>
            <person name="Pangilinan J."/>
            <person name="Park H.-J."/>
            <person name="Ramirez L."/>
            <person name="Alfaro M."/>
            <person name="Sun H."/>
            <person name="Tritt A."/>
            <person name="Yoshinaga Y."/>
            <person name="Zwiers L.-H."/>
            <person name="Turgeon B."/>
            <person name="Goodwin S."/>
            <person name="Spatafora J."/>
            <person name="Crous P."/>
            <person name="Grigoriev I."/>
        </authorList>
    </citation>
    <scope>NUCLEOTIDE SEQUENCE</scope>
    <source>
        <strain evidence="1">HMLAC05119</strain>
    </source>
</reference>
<dbReference type="EMBL" id="ML979133">
    <property type="protein sequence ID" value="KAF1919087.1"/>
    <property type="molecule type" value="Genomic_DNA"/>
</dbReference>
<dbReference type="AlphaFoldDB" id="A0A6A5QZ16"/>
<protein>
    <submittedName>
        <fullName evidence="1">Uncharacterized protein</fullName>
    </submittedName>
</protein>
<evidence type="ECO:0000313" key="1">
    <source>
        <dbReference type="EMBL" id="KAF1919087.1"/>
    </source>
</evidence>
<organism evidence="1 2">
    <name type="scientific">Ampelomyces quisqualis</name>
    <name type="common">Powdery mildew agent</name>
    <dbReference type="NCBI Taxonomy" id="50730"/>
    <lineage>
        <taxon>Eukaryota</taxon>
        <taxon>Fungi</taxon>
        <taxon>Dikarya</taxon>
        <taxon>Ascomycota</taxon>
        <taxon>Pezizomycotina</taxon>
        <taxon>Dothideomycetes</taxon>
        <taxon>Pleosporomycetidae</taxon>
        <taxon>Pleosporales</taxon>
        <taxon>Pleosporineae</taxon>
        <taxon>Phaeosphaeriaceae</taxon>
        <taxon>Ampelomyces</taxon>
    </lineage>
</organism>
<sequence length="305" mass="35208">MASKDPQLLIGWLTLPEELKVEVLRNTLPRNLTYNARIFNAHSPSPERRDTDGPLMEAEIYKEVVIPLLSISEIRHLVLQVFYAQNTMEVKHGELRGAYPNLRTRTAIPPVHIRHLVRYLEIDIRRVDHGAIGFLGRLAAPALGFAGLHHLKLIFRSIPVSMTAASKAIHQHLESVNTIAFQTKLLEAEYRHNPHFEWHRRRGLYPNKDGFELLEIPLLNKLSIQRNSVRTNAEPREEWLRYFDDDLHGCEEREYVGAWLPPIQANMPPEIYKTRVTRKIVRALSTGYTEGDKGTVRRLTQMLAE</sequence>
<evidence type="ECO:0000313" key="2">
    <source>
        <dbReference type="Proteomes" id="UP000800096"/>
    </source>
</evidence>
<keyword evidence="2" id="KW-1185">Reference proteome</keyword>